<dbReference type="InterPro" id="IPR003593">
    <property type="entry name" value="AAA+_ATPase"/>
</dbReference>
<dbReference type="InterPro" id="IPR003439">
    <property type="entry name" value="ABC_transporter-like_ATP-bd"/>
</dbReference>
<feature type="domain" description="ABC transporter" evidence="4">
    <location>
        <begin position="10"/>
        <end position="244"/>
    </location>
</feature>
<dbReference type="SUPFAM" id="SSF52540">
    <property type="entry name" value="P-loop containing nucleoside triphosphate hydrolases"/>
    <property type="match status" value="1"/>
</dbReference>
<evidence type="ECO:0000256" key="3">
    <source>
        <dbReference type="ARBA" id="ARBA00022840"/>
    </source>
</evidence>
<evidence type="ECO:0000256" key="2">
    <source>
        <dbReference type="ARBA" id="ARBA00022741"/>
    </source>
</evidence>
<dbReference type="Pfam" id="PF00005">
    <property type="entry name" value="ABC_tran"/>
    <property type="match status" value="1"/>
</dbReference>
<evidence type="ECO:0000256" key="1">
    <source>
        <dbReference type="ARBA" id="ARBA00022448"/>
    </source>
</evidence>
<keyword evidence="1" id="KW-0813">Transport</keyword>
<dbReference type="PROSITE" id="PS00211">
    <property type="entry name" value="ABC_TRANSPORTER_1"/>
    <property type="match status" value="1"/>
</dbReference>
<dbReference type="OrthoDB" id="9112331at2"/>
<keyword evidence="6" id="KW-1185">Reference proteome</keyword>
<dbReference type="STRING" id="36805.BOH66_04765"/>
<keyword evidence="2" id="KW-0547">Nucleotide-binding</keyword>
<evidence type="ECO:0000313" key="6">
    <source>
        <dbReference type="Proteomes" id="UP000187185"/>
    </source>
</evidence>
<dbReference type="AlphaFoldDB" id="A0A1P8UC96"/>
<dbReference type="PROSITE" id="PS50893">
    <property type="entry name" value="ABC_TRANSPORTER_2"/>
    <property type="match status" value="1"/>
</dbReference>
<keyword evidence="3" id="KW-0067">ATP-binding</keyword>
<sequence length="356" mass="36429">MERGGRTVTGAALDAHVVVRRRGFVLDAAVTVAGGEVIAVMGPSGAGKSTLLAVVSGLLRSREGHVRVGGRDVSTPERQVAPQRRGVVLLGQEPHLFPHLTARDNVAFGLRRRGVRRGQARAEAEEWLARTGLADHAGHAPRELSGGQQQRVALARALATRPEVLLLDEPLTALDVETAADIRALLATQLPAAGTTTVMVTHSAVDAVALASRLVVLEGGRVSQDGPIRDVLTTPATAFGAMIAGVGRVTGTVAGGVWQAGALAVPAGGVAEGSAVAYLPPGAVRLADPREAASVAGAWRARVARLEPTVAGVRVVTTGPEVAVDVPVATVAERSIAAGGEIGMRVDLAAVRIVAE</sequence>
<name>A0A1P8UC96_9MICO</name>
<dbReference type="InterPro" id="IPR050093">
    <property type="entry name" value="ABC_SmlMolc_Importer"/>
</dbReference>
<dbReference type="EMBL" id="CP018762">
    <property type="protein sequence ID" value="APZ35743.1"/>
    <property type="molecule type" value="Genomic_DNA"/>
</dbReference>
<organism evidence="5 6">
    <name type="scientific">Microbacterium aurum</name>
    <dbReference type="NCBI Taxonomy" id="36805"/>
    <lineage>
        <taxon>Bacteria</taxon>
        <taxon>Bacillati</taxon>
        <taxon>Actinomycetota</taxon>
        <taxon>Actinomycetes</taxon>
        <taxon>Micrococcales</taxon>
        <taxon>Microbacteriaceae</taxon>
        <taxon>Microbacterium</taxon>
    </lineage>
</organism>
<dbReference type="Proteomes" id="UP000187185">
    <property type="component" value="Chromosome"/>
</dbReference>
<dbReference type="GO" id="GO:0016887">
    <property type="term" value="F:ATP hydrolysis activity"/>
    <property type="evidence" value="ECO:0007669"/>
    <property type="project" value="InterPro"/>
</dbReference>
<dbReference type="Gene3D" id="3.40.50.300">
    <property type="entry name" value="P-loop containing nucleotide triphosphate hydrolases"/>
    <property type="match status" value="1"/>
</dbReference>
<evidence type="ECO:0000313" key="5">
    <source>
        <dbReference type="EMBL" id="APZ35743.1"/>
    </source>
</evidence>
<protein>
    <submittedName>
        <fullName evidence="5">ABC transporter</fullName>
    </submittedName>
</protein>
<gene>
    <name evidence="5" type="ORF">BOH66_04765</name>
</gene>
<dbReference type="InterPro" id="IPR027417">
    <property type="entry name" value="P-loop_NTPase"/>
</dbReference>
<dbReference type="InterPro" id="IPR017871">
    <property type="entry name" value="ABC_transporter-like_CS"/>
</dbReference>
<dbReference type="SMART" id="SM00382">
    <property type="entry name" value="AAA"/>
    <property type="match status" value="1"/>
</dbReference>
<dbReference type="GO" id="GO:0005524">
    <property type="term" value="F:ATP binding"/>
    <property type="evidence" value="ECO:0007669"/>
    <property type="project" value="UniProtKB-KW"/>
</dbReference>
<reference evidence="5 6" key="1">
    <citation type="submission" date="2016-12" db="EMBL/GenBank/DDBJ databases">
        <title>Complete genome sequence of Microbacterium aurum KACC 15219.</title>
        <authorList>
            <person name="Jung Y."/>
            <person name="Shin J.-H."/>
            <person name="Lee Y.-J."/>
            <person name="Yi H."/>
            <person name="Bahn Y.-S."/>
            <person name="Kim J.F."/>
            <person name="Lee D.-W."/>
        </authorList>
    </citation>
    <scope>NUCLEOTIDE SEQUENCE [LARGE SCALE GENOMIC DNA]</scope>
    <source>
        <strain evidence="5 6">KACC 15219</strain>
    </source>
</reference>
<evidence type="ECO:0000259" key="4">
    <source>
        <dbReference type="PROSITE" id="PS50893"/>
    </source>
</evidence>
<dbReference type="PANTHER" id="PTHR42781">
    <property type="entry name" value="SPERMIDINE/PUTRESCINE IMPORT ATP-BINDING PROTEIN POTA"/>
    <property type="match status" value="1"/>
</dbReference>
<dbReference type="KEGG" id="maur:BOH66_04765"/>
<accession>A0A1P8UC96</accession>
<proteinExistence type="predicted"/>
<dbReference type="PANTHER" id="PTHR42781:SF4">
    <property type="entry name" value="SPERMIDINE_PUTRESCINE IMPORT ATP-BINDING PROTEIN POTA"/>
    <property type="match status" value="1"/>
</dbReference>